<dbReference type="InterPro" id="IPR043502">
    <property type="entry name" value="DNA/RNA_pol_sf"/>
</dbReference>
<reference evidence="1" key="1">
    <citation type="journal article" date="2023" name="Plant J.">
        <title>Genome sequences and population genomics provide insights into the demographic history, inbreeding, and mutation load of two 'living fossil' tree species of Dipteronia.</title>
        <authorList>
            <person name="Feng Y."/>
            <person name="Comes H.P."/>
            <person name="Chen J."/>
            <person name="Zhu S."/>
            <person name="Lu R."/>
            <person name="Zhang X."/>
            <person name="Li P."/>
            <person name="Qiu J."/>
            <person name="Olsen K.M."/>
            <person name="Qiu Y."/>
        </authorList>
    </citation>
    <scope>NUCLEOTIDE SEQUENCE</scope>
    <source>
        <strain evidence="1">KIB01</strain>
    </source>
</reference>
<organism evidence="1 2">
    <name type="scientific">Dipteronia dyeriana</name>
    <dbReference type="NCBI Taxonomy" id="168575"/>
    <lineage>
        <taxon>Eukaryota</taxon>
        <taxon>Viridiplantae</taxon>
        <taxon>Streptophyta</taxon>
        <taxon>Embryophyta</taxon>
        <taxon>Tracheophyta</taxon>
        <taxon>Spermatophyta</taxon>
        <taxon>Magnoliopsida</taxon>
        <taxon>eudicotyledons</taxon>
        <taxon>Gunneridae</taxon>
        <taxon>Pentapetalae</taxon>
        <taxon>rosids</taxon>
        <taxon>malvids</taxon>
        <taxon>Sapindales</taxon>
        <taxon>Sapindaceae</taxon>
        <taxon>Hippocastanoideae</taxon>
        <taxon>Acereae</taxon>
        <taxon>Dipteronia</taxon>
    </lineage>
</organism>
<sequence length="65" mass="7711">EYCKKEIQDLLAKQLIRPSKSPWSCPAFYVPKNAEIERGVPRLVINYKSLNDVLQWIRFLINLTY</sequence>
<name>A0AAD9U244_9ROSI</name>
<dbReference type="EMBL" id="JANJYI010000006">
    <property type="protein sequence ID" value="KAK2646432.1"/>
    <property type="molecule type" value="Genomic_DNA"/>
</dbReference>
<accession>A0AAD9U244</accession>
<proteinExistence type="predicted"/>
<evidence type="ECO:0000313" key="1">
    <source>
        <dbReference type="EMBL" id="KAK2646432.1"/>
    </source>
</evidence>
<gene>
    <name evidence="1" type="ORF">Ddye_021627</name>
</gene>
<feature type="non-terminal residue" evidence="1">
    <location>
        <position position="1"/>
    </location>
</feature>
<keyword evidence="2" id="KW-1185">Reference proteome</keyword>
<dbReference type="Proteomes" id="UP001280121">
    <property type="component" value="Unassembled WGS sequence"/>
</dbReference>
<dbReference type="SUPFAM" id="SSF56672">
    <property type="entry name" value="DNA/RNA polymerases"/>
    <property type="match status" value="1"/>
</dbReference>
<evidence type="ECO:0000313" key="2">
    <source>
        <dbReference type="Proteomes" id="UP001280121"/>
    </source>
</evidence>
<dbReference type="AlphaFoldDB" id="A0AAD9U244"/>
<comment type="caution">
    <text evidence="1">The sequence shown here is derived from an EMBL/GenBank/DDBJ whole genome shotgun (WGS) entry which is preliminary data.</text>
</comment>
<protein>
    <submittedName>
        <fullName evidence="1">Uncharacterized protein</fullName>
    </submittedName>
</protein>
<dbReference type="Gene3D" id="3.10.10.10">
    <property type="entry name" value="HIV Type 1 Reverse Transcriptase, subunit A, domain 1"/>
    <property type="match status" value="1"/>
</dbReference>